<sequence length="36" mass="4273">MRVFAPTVSFLRGFVASKKMHSDVVFCRLRFVYFVM</sequence>
<evidence type="ECO:0000313" key="1">
    <source>
        <dbReference type="EMBL" id="AHA67050.1"/>
    </source>
</evidence>
<dbReference type="HOGENOM" id="CLU_3358492_0_0_6"/>
<name>A0A0A6ZYP8_SHIDY</name>
<proteinExistence type="predicted"/>
<gene>
    <name evidence="1" type="ORF">Asd1617_04223</name>
</gene>
<dbReference type="EMBL" id="CP006736">
    <property type="protein sequence ID" value="AHA67050.1"/>
    <property type="molecule type" value="Genomic_DNA"/>
</dbReference>
<dbReference type="PATRIC" id="fig|754093.4.peg.4111"/>
<evidence type="ECO:0000313" key="2">
    <source>
        <dbReference type="Proteomes" id="UP000031647"/>
    </source>
</evidence>
<accession>A0A0A6ZYP8</accession>
<dbReference type="Proteomes" id="UP000031647">
    <property type="component" value="Chromosome"/>
</dbReference>
<dbReference type="KEGG" id="sdz:Asd1617_04223"/>
<dbReference type="AlphaFoldDB" id="A0A0A6ZYP8"/>
<organism evidence="1 2">
    <name type="scientific">Shigella dysenteriae 1617</name>
    <dbReference type="NCBI Taxonomy" id="754093"/>
    <lineage>
        <taxon>Bacteria</taxon>
        <taxon>Pseudomonadati</taxon>
        <taxon>Pseudomonadota</taxon>
        <taxon>Gammaproteobacteria</taxon>
        <taxon>Enterobacterales</taxon>
        <taxon>Enterobacteriaceae</taxon>
        <taxon>Shigella</taxon>
    </lineage>
</organism>
<reference evidence="1 2" key="1">
    <citation type="submission" date="2013-09" db="EMBL/GenBank/DDBJ databases">
        <title>Comparative genomics of Sd1617 to representative strains in evaluating its pathogenesis.</title>
        <authorList>
            <person name="Aksomboon Vongsawan A."/>
            <person name="Kapatral V."/>
            <person name="Vaisvil B."/>
            <person name="Serichantalergs O."/>
            <person name="Hale T.L."/>
            <person name="Mason C.J."/>
        </authorList>
    </citation>
    <scope>NUCLEOTIDE SEQUENCE [LARGE SCALE GENOMIC DNA]</scope>
    <source>
        <strain evidence="1 2">1617</strain>
    </source>
</reference>
<protein>
    <submittedName>
        <fullName evidence="1">Uncharacterized protein</fullName>
    </submittedName>
</protein>